<dbReference type="OMA" id="KCSANMA"/>
<reference evidence="2 3" key="1">
    <citation type="journal article" date="2019" name="Sci. Rep.">
        <title>Nanopore sequencing improves the draft genome of the human pathogenic amoeba Naegleria fowleri.</title>
        <authorList>
            <person name="Liechti N."/>
            <person name="Schurch N."/>
            <person name="Bruggmann R."/>
            <person name="Wittwer M."/>
        </authorList>
    </citation>
    <scope>NUCLEOTIDE SEQUENCE [LARGE SCALE GENOMIC DNA]</scope>
    <source>
        <strain evidence="2 3">ATCC 30894</strain>
    </source>
</reference>
<dbReference type="VEuPathDB" id="AmoebaDB:NfTy_029840"/>
<organism evidence="2 3">
    <name type="scientific">Naegleria fowleri</name>
    <name type="common">Brain eating amoeba</name>
    <dbReference type="NCBI Taxonomy" id="5763"/>
    <lineage>
        <taxon>Eukaryota</taxon>
        <taxon>Discoba</taxon>
        <taxon>Heterolobosea</taxon>
        <taxon>Tetramitia</taxon>
        <taxon>Eutetramitia</taxon>
        <taxon>Vahlkampfiidae</taxon>
        <taxon>Naegleria</taxon>
    </lineage>
</organism>
<dbReference type="Proteomes" id="UP000444721">
    <property type="component" value="Unassembled WGS sequence"/>
</dbReference>
<accession>A0A6A5BZB7</accession>
<dbReference type="EMBL" id="VFQX01000023">
    <property type="protein sequence ID" value="KAF0979694.1"/>
    <property type="molecule type" value="Genomic_DNA"/>
</dbReference>
<proteinExistence type="predicted"/>
<dbReference type="Gene3D" id="1.10.287.1490">
    <property type="match status" value="1"/>
</dbReference>
<feature type="coiled-coil region" evidence="1">
    <location>
        <begin position="1"/>
        <end position="204"/>
    </location>
</feature>
<keyword evidence="3" id="KW-1185">Reference proteome</keyword>
<protein>
    <submittedName>
        <fullName evidence="2">Uncharacterized protein</fullName>
    </submittedName>
</protein>
<comment type="caution">
    <text evidence="2">The sequence shown here is derived from an EMBL/GenBank/DDBJ whole genome shotgun (WGS) entry which is preliminary data.</text>
</comment>
<gene>
    <name evidence="2" type="ORF">FDP41_001362</name>
</gene>
<dbReference type="RefSeq" id="XP_044564407.1">
    <property type="nucleotide sequence ID" value="XM_044704270.1"/>
</dbReference>
<evidence type="ECO:0000313" key="3">
    <source>
        <dbReference type="Proteomes" id="UP000444721"/>
    </source>
</evidence>
<dbReference type="VEuPathDB" id="AmoebaDB:NF0080950"/>
<dbReference type="AlphaFoldDB" id="A0A6A5BZB7"/>
<name>A0A6A5BZB7_NAEFO</name>
<dbReference type="OrthoDB" id="10372656at2759"/>
<dbReference type="VEuPathDB" id="AmoebaDB:FDP41_001362"/>
<sequence>MEQIIQQIQRLENANREEEEKIEKERLNHQETQRLRDKTLREMEEVEKRNQALSESILQFEVNNDGIKVENQNLKALLKESKGRLRDLQTQLEDMKKEVDACSAQVAQRLHQINGSLSEKVKNNSINNVMKQTEILKRRLTELKRRDDLRKKLEPSFEASKLDEAATRLESERSEIQRVLAEQQQNVEARRMELDKLLNEFNANSERFRAQCSSQEQPQGSDLQSVTLEVNVPDSIRESFFQCKSELLSVREKHAEEDLMATNLEQKLNEILKKTQELNEVLNTMSCSKCSANMALTNE</sequence>
<dbReference type="GeneID" id="68108580"/>
<keyword evidence="1" id="KW-0175">Coiled coil</keyword>
<evidence type="ECO:0000313" key="2">
    <source>
        <dbReference type="EMBL" id="KAF0979694.1"/>
    </source>
</evidence>
<evidence type="ECO:0000256" key="1">
    <source>
        <dbReference type="SAM" id="Coils"/>
    </source>
</evidence>